<evidence type="ECO:0000256" key="3">
    <source>
        <dbReference type="ARBA" id="ARBA00009723"/>
    </source>
</evidence>
<evidence type="ECO:0000256" key="11">
    <source>
        <dbReference type="ARBA" id="ARBA00047550"/>
    </source>
</evidence>
<evidence type="ECO:0000313" key="14">
    <source>
        <dbReference type="EMBL" id="KAF9516561.1"/>
    </source>
</evidence>
<accession>A0A9P6DVM2</accession>
<sequence>MRTMHDGILIGLNTVMNDNPQLNTRHLPPKDFPYPQPRPIILDTSLRTPLDCKLIVNYRNGTGIQPWIICGRAKSWAGVESPTAQPREERRALLEAAGARVLEVGMTEEKVDLQQALALLAELGLQSIMVGRLRDEEGSPIVDVNIVTVAPTLIGATGIPATGALERLPKLEPIANAIFGKDAVFAFRSR</sequence>
<dbReference type="InterPro" id="IPR002734">
    <property type="entry name" value="RibDG_C"/>
</dbReference>
<comment type="caution">
    <text evidence="14">The sequence shown here is derived from an EMBL/GenBank/DDBJ whole genome shotgun (WGS) entry which is preliminary data.</text>
</comment>
<keyword evidence="8" id="KW-0560">Oxidoreductase</keyword>
<protein>
    <recommendedName>
        <fullName evidence="5">2,5-diamino-6-ribosylamino-4(3H)-pyrimidinone 5'-phosphate reductase</fullName>
        <ecNumber evidence="4">1.1.1.302</ecNumber>
    </recommendedName>
    <alternativeName>
        <fullName evidence="10">2,5-diamino-6-(5-phospho-D-ribosylamino)pyrimidin-4(3H)-one reductase</fullName>
    </alternativeName>
    <alternativeName>
        <fullName evidence="9">2,5-diamino-6-ribitylamino-4(3H)-pyrimidinone 5'-phosphate synthase</fullName>
    </alternativeName>
</protein>
<gene>
    <name evidence="14" type="ORF">BS47DRAFT_1375953</name>
</gene>
<evidence type="ECO:0000259" key="13">
    <source>
        <dbReference type="Pfam" id="PF01872"/>
    </source>
</evidence>
<comment type="pathway">
    <text evidence="2">Cofactor biosynthesis; riboflavin biosynthesis.</text>
</comment>
<dbReference type="Pfam" id="PF01872">
    <property type="entry name" value="RibD_C"/>
    <property type="match status" value="1"/>
</dbReference>
<dbReference type="GO" id="GO:0009231">
    <property type="term" value="P:riboflavin biosynthetic process"/>
    <property type="evidence" value="ECO:0007669"/>
    <property type="project" value="UniProtKB-KW"/>
</dbReference>
<feature type="domain" description="Bacterial bifunctional deaminase-reductase C-terminal" evidence="13">
    <location>
        <begin position="1"/>
        <end position="161"/>
    </location>
</feature>
<evidence type="ECO:0000256" key="8">
    <source>
        <dbReference type="ARBA" id="ARBA00023002"/>
    </source>
</evidence>
<keyword evidence="7" id="KW-0521">NADP</keyword>
<evidence type="ECO:0000256" key="4">
    <source>
        <dbReference type="ARBA" id="ARBA00012851"/>
    </source>
</evidence>
<dbReference type="SUPFAM" id="SSF53597">
    <property type="entry name" value="Dihydrofolate reductase-like"/>
    <property type="match status" value="1"/>
</dbReference>
<comment type="catalytic activity">
    <reaction evidence="12">
        <text>2,5-diamino-6-(1-D-ribitylamino)pyrimidin-4(3H)-one 5'-phosphate + NADP(+) = 2,5-diamino-6-(1-D-ribosylamino)pyrimidin-4(3H)-one 5'-phosphate + NADPH + H(+)</text>
        <dbReference type="Rhea" id="RHEA:27278"/>
        <dbReference type="ChEBI" id="CHEBI:15378"/>
        <dbReference type="ChEBI" id="CHEBI:57783"/>
        <dbReference type="ChEBI" id="CHEBI:58349"/>
        <dbReference type="ChEBI" id="CHEBI:58890"/>
        <dbReference type="ChEBI" id="CHEBI:59545"/>
        <dbReference type="EC" id="1.1.1.302"/>
    </reaction>
</comment>
<comment type="similarity">
    <text evidence="3">Belongs to the HTP reductase family.</text>
</comment>
<keyword evidence="6" id="KW-0686">Riboflavin biosynthesis</keyword>
<evidence type="ECO:0000256" key="5">
    <source>
        <dbReference type="ARBA" id="ARBA00015035"/>
    </source>
</evidence>
<dbReference type="InterPro" id="IPR024072">
    <property type="entry name" value="DHFR-like_dom_sf"/>
</dbReference>
<reference evidence="14" key="1">
    <citation type="journal article" date="2020" name="Nat. Commun.">
        <title>Large-scale genome sequencing of mycorrhizal fungi provides insights into the early evolution of symbiotic traits.</title>
        <authorList>
            <person name="Miyauchi S."/>
            <person name="Kiss E."/>
            <person name="Kuo A."/>
            <person name="Drula E."/>
            <person name="Kohler A."/>
            <person name="Sanchez-Garcia M."/>
            <person name="Morin E."/>
            <person name="Andreopoulos B."/>
            <person name="Barry K.W."/>
            <person name="Bonito G."/>
            <person name="Buee M."/>
            <person name="Carver A."/>
            <person name="Chen C."/>
            <person name="Cichocki N."/>
            <person name="Clum A."/>
            <person name="Culley D."/>
            <person name="Crous P.W."/>
            <person name="Fauchery L."/>
            <person name="Girlanda M."/>
            <person name="Hayes R.D."/>
            <person name="Keri Z."/>
            <person name="LaButti K."/>
            <person name="Lipzen A."/>
            <person name="Lombard V."/>
            <person name="Magnuson J."/>
            <person name="Maillard F."/>
            <person name="Murat C."/>
            <person name="Nolan M."/>
            <person name="Ohm R.A."/>
            <person name="Pangilinan J."/>
            <person name="Pereira M.F."/>
            <person name="Perotto S."/>
            <person name="Peter M."/>
            <person name="Pfister S."/>
            <person name="Riley R."/>
            <person name="Sitrit Y."/>
            <person name="Stielow J.B."/>
            <person name="Szollosi G."/>
            <person name="Zifcakova L."/>
            <person name="Stursova M."/>
            <person name="Spatafora J.W."/>
            <person name="Tedersoo L."/>
            <person name="Vaario L.M."/>
            <person name="Yamada A."/>
            <person name="Yan M."/>
            <person name="Wang P."/>
            <person name="Xu J."/>
            <person name="Bruns T."/>
            <person name="Baldrian P."/>
            <person name="Vilgalys R."/>
            <person name="Dunand C."/>
            <person name="Henrissat B."/>
            <person name="Grigoriev I.V."/>
            <person name="Hibbett D."/>
            <person name="Nagy L.G."/>
            <person name="Martin F.M."/>
        </authorList>
    </citation>
    <scope>NUCLEOTIDE SEQUENCE</scope>
    <source>
        <strain evidence="14">UP504</strain>
    </source>
</reference>
<evidence type="ECO:0000256" key="6">
    <source>
        <dbReference type="ARBA" id="ARBA00022619"/>
    </source>
</evidence>
<evidence type="ECO:0000313" key="15">
    <source>
        <dbReference type="Proteomes" id="UP000886523"/>
    </source>
</evidence>
<evidence type="ECO:0000256" key="12">
    <source>
        <dbReference type="ARBA" id="ARBA00049020"/>
    </source>
</evidence>
<dbReference type="EMBL" id="MU128938">
    <property type="protein sequence ID" value="KAF9516561.1"/>
    <property type="molecule type" value="Genomic_DNA"/>
</dbReference>
<evidence type="ECO:0000256" key="1">
    <source>
        <dbReference type="ARBA" id="ARBA00003555"/>
    </source>
</evidence>
<dbReference type="PANTHER" id="PTHR38011:SF7">
    <property type="entry name" value="2,5-DIAMINO-6-RIBOSYLAMINO-4(3H)-PYRIMIDINONE 5'-PHOSPHATE REDUCTASE"/>
    <property type="match status" value="1"/>
</dbReference>
<evidence type="ECO:0000256" key="7">
    <source>
        <dbReference type="ARBA" id="ARBA00022857"/>
    </source>
</evidence>
<dbReference type="AlphaFoldDB" id="A0A9P6DVM2"/>
<organism evidence="14 15">
    <name type="scientific">Hydnum rufescens UP504</name>
    <dbReference type="NCBI Taxonomy" id="1448309"/>
    <lineage>
        <taxon>Eukaryota</taxon>
        <taxon>Fungi</taxon>
        <taxon>Dikarya</taxon>
        <taxon>Basidiomycota</taxon>
        <taxon>Agaricomycotina</taxon>
        <taxon>Agaricomycetes</taxon>
        <taxon>Cantharellales</taxon>
        <taxon>Hydnaceae</taxon>
        <taxon>Hydnum</taxon>
    </lineage>
</organism>
<dbReference type="Gene3D" id="3.40.430.10">
    <property type="entry name" value="Dihydrofolate Reductase, subunit A"/>
    <property type="match status" value="1"/>
</dbReference>
<name>A0A9P6DVM2_9AGAM</name>
<dbReference type="EC" id="1.1.1.302" evidence="4"/>
<proteinExistence type="inferred from homology"/>
<evidence type="ECO:0000256" key="2">
    <source>
        <dbReference type="ARBA" id="ARBA00005104"/>
    </source>
</evidence>
<comment type="function">
    <text evidence="1">Catalyzes an early step in riboflavin biosynthesis, the NADPH-dependent reduction of the ribose side chain of 2,5-diamino-6-ribosylamino-4(3H)-pyrimidinone 5'-phosphate, yielding 2,5-diamino-6-ribitylamino-4(3H)-pyrimidinone 5'-phosphate.</text>
</comment>
<comment type="catalytic activity">
    <reaction evidence="11">
        <text>2,5-diamino-6-(1-D-ribitylamino)pyrimidin-4(3H)-one 5'-phosphate + NAD(+) = 2,5-diamino-6-(1-D-ribosylamino)pyrimidin-4(3H)-one 5'-phosphate + NADH + H(+)</text>
        <dbReference type="Rhea" id="RHEA:27274"/>
        <dbReference type="ChEBI" id="CHEBI:15378"/>
        <dbReference type="ChEBI" id="CHEBI:57540"/>
        <dbReference type="ChEBI" id="CHEBI:57945"/>
        <dbReference type="ChEBI" id="CHEBI:58890"/>
        <dbReference type="ChEBI" id="CHEBI:59545"/>
        <dbReference type="EC" id="1.1.1.302"/>
    </reaction>
</comment>
<dbReference type="OrthoDB" id="5432at2759"/>
<evidence type="ECO:0000256" key="9">
    <source>
        <dbReference type="ARBA" id="ARBA00030073"/>
    </source>
</evidence>
<dbReference type="Proteomes" id="UP000886523">
    <property type="component" value="Unassembled WGS sequence"/>
</dbReference>
<keyword evidence="15" id="KW-1185">Reference proteome</keyword>
<evidence type="ECO:0000256" key="10">
    <source>
        <dbReference type="ARBA" id="ARBA00031630"/>
    </source>
</evidence>
<dbReference type="InterPro" id="IPR050765">
    <property type="entry name" value="Riboflavin_Biosynth_HTPR"/>
</dbReference>
<dbReference type="PANTHER" id="PTHR38011">
    <property type="entry name" value="DIHYDROFOLATE REDUCTASE FAMILY PROTEIN (AFU_ORTHOLOGUE AFUA_8G06820)"/>
    <property type="match status" value="1"/>
</dbReference>
<dbReference type="GO" id="GO:0008703">
    <property type="term" value="F:5-amino-6-(5-phosphoribosylamino)uracil reductase activity"/>
    <property type="evidence" value="ECO:0007669"/>
    <property type="project" value="InterPro"/>
</dbReference>